<name>A0A967EH08_9RHOB</name>
<comment type="caution">
    <text evidence="2">The sequence shown here is derived from an EMBL/GenBank/DDBJ whole genome shotgun (WGS) entry which is preliminary data.</text>
</comment>
<dbReference type="Proteomes" id="UP000639775">
    <property type="component" value="Unassembled WGS sequence"/>
</dbReference>
<evidence type="ECO:0000256" key="1">
    <source>
        <dbReference type="SAM" id="SignalP"/>
    </source>
</evidence>
<evidence type="ECO:0000313" key="2">
    <source>
        <dbReference type="EMBL" id="NHQ75290.1"/>
    </source>
</evidence>
<feature type="signal peptide" evidence="1">
    <location>
        <begin position="1"/>
        <end position="20"/>
    </location>
</feature>
<accession>A0A967EH08</accession>
<dbReference type="AlphaFoldDB" id="A0A967EH08"/>
<feature type="chain" id="PRO_5037194310" evidence="1">
    <location>
        <begin position="21"/>
        <end position="159"/>
    </location>
</feature>
<organism evidence="2 3">
    <name type="scientific">Roseovarius gahaiensis</name>
    <dbReference type="NCBI Taxonomy" id="2716691"/>
    <lineage>
        <taxon>Bacteria</taxon>
        <taxon>Pseudomonadati</taxon>
        <taxon>Pseudomonadota</taxon>
        <taxon>Alphaproteobacteria</taxon>
        <taxon>Rhodobacterales</taxon>
        <taxon>Roseobacteraceae</taxon>
        <taxon>Roseovarius</taxon>
    </lineage>
</organism>
<evidence type="ECO:0000313" key="3">
    <source>
        <dbReference type="Proteomes" id="UP000639775"/>
    </source>
</evidence>
<gene>
    <name evidence="2" type="ORF">HAT86_12575</name>
</gene>
<dbReference type="EMBL" id="JAAORB010000029">
    <property type="protein sequence ID" value="NHQ75290.1"/>
    <property type="molecule type" value="Genomic_DNA"/>
</dbReference>
<dbReference type="PROSITE" id="PS51257">
    <property type="entry name" value="PROKAR_LIPOPROTEIN"/>
    <property type="match status" value="1"/>
</dbReference>
<proteinExistence type="predicted"/>
<dbReference type="RefSeq" id="WP_167198227.1">
    <property type="nucleotide sequence ID" value="NZ_JAAORB010000029.1"/>
</dbReference>
<sequence length="159" mass="17421">MRFGFPLPIFAALAALAACAPPPLWHKAGVAPARLHSDLTACRVDALTQVPERIRRHYRPADYISRPVCTATGHCYVQRILVRPAEYERYDANAGLCEDVAQACMADKGYTQVRLPACQSPQGQKITVNTRAPLPPLSNESCAVRLPSGDWRIVTPTTP</sequence>
<keyword evidence="3" id="KW-1185">Reference proteome</keyword>
<protein>
    <submittedName>
        <fullName evidence="2">Uncharacterized protein</fullName>
    </submittedName>
</protein>
<keyword evidence="1" id="KW-0732">Signal</keyword>
<reference evidence="2" key="1">
    <citation type="submission" date="2020-03" db="EMBL/GenBank/DDBJ databases">
        <title>Roseovarius gahaiensis sp. nov., isolated from Gahai Saline Lake, China.</title>
        <authorList>
            <person name="Sun X."/>
        </authorList>
    </citation>
    <scope>NUCLEOTIDE SEQUENCE</scope>
    <source>
        <strain evidence="2">GH877</strain>
    </source>
</reference>